<sequence>MKWNKSRIEELLPNLSTQIQCLRPGHPETEDIFIWQPLPSGVYSERSGYCTAVSQKQTSSSPQAFNWIRHVWKQECTPKMKVFLWSIIHKALPLGGNLQSIGVRSEAVCIKCKEQETAIHTFFICPFARDLWEKVPLKQERASIDAMDRASIDASSDKRYRTDQ</sequence>
<dbReference type="Proteomes" id="UP000712600">
    <property type="component" value="Unassembled WGS sequence"/>
</dbReference>
<name>A0A8S9PRR6_BRACR</name>
<evidence type="ECO:0000259" key="1">
    <source>
        <dbReference type="Pfam" id="PF13966"/>
    </source>
</evidence>
<protein>
    <recommendedName>
        <fullName evidence="1">Reverse transcriptase zinc-binding domain-containing protein</fullName>
    </recommendedName>
</protein>
<organism evidence="2 3">
    <name type="scientific">Brassica cretica</name>
    <name type="common">Mustard</name>
    <dbReference type="NCBI Taxonomy" id="69181"/>
    <lineage>
        <taxon>Eukaryota</taxon>
        <taxon>Viridiplantae</taxon>
        <taxon>Streptophyta</taxon>
        <taxon>Embryophyta</taxon>
        <taxon>Tracheophyta</taxon>
        <taxon>Spermatophyta</taxon>
        <taxon>Magnoliopsida</taxon>
        <taxon>eudicotyledons</taxon>
        <taxon>Gunneridae</taxon>
        <taxon>Pentapetalae</taxon>
        <taxon>rosids</taxon>
        <taxon>malvids</taxon>
        <taxon>Brassicales</taxon>
        <taxon>Brassicaceae</taxon>
        <taxon>Brassiceae</taxon>
        <taxon>Brassica</taxon>
    </lineage>
</organism>
<dbReference type="Pfam" id="PF13966">
    <property type="entry name" value="zf-RVT"/>
    <property type="match status" value="1"/>
</dbReference>
<accession>A0A8S9PRR6</accession>
<reference evidence="2" key="1">
    <citation type="submission" date="2019-12" db="EMBL/GenBank/DDBJ databases">
        <title>Genome sequencing and annotation of Brassica cretica.</title>
        <authorList>
            <person name="Studholme D.J."/>
            <person name="Sarris P."/>
        </authorList>
    </citation>
    <scope>NUCLEOTIDE SEQUENCE</scope>
    <source>
        <strain evidence="2">PFS-109/04</strain>
        <tissue evidence="2">Leaf</tissue>
    </source>
</reference>
<evidence type="ECO:0000313" key="3">
    <source>
        <dbReference type="Proteomes" id="UP000712600"/>
    </source>
</evidence>
<gene>
    <name evidence="2" type="ORF">F2Q69_00050644</name>
</gene>
<dbReference type="EMBL" id="QGKX02001347">
    <property type="protein sequence ID" value="KAF3521296.1"/>
    <property type="molecule type" value="Genomic_DNA"/>
</dbReference>
<dbReference type="AlphaFoldDB" id="A0A8S9PRR6"/>
<comment type="caution">
    <text evidence="2">The sequence shown here is derived from an EMBL/GenBank/DDBJ whole genome shotgun (WGS) entry which is preliminary data.</text>
</comment>
<evidence type="ECO:0000313" key="2">
    <source>
        <dbReference type="EMBL" id="KAF3521296.1"/>
    </source>
</evidence>
<dbReference type="InterPro" id="IPR026960">
    <property type="entry name" value="RVT-Znf"/>
</dbReference>
<feature type="domain" description="Reverse transcriptase zinc-binding" evidence="1">
    <location>
        <begin position="54"/>
        <end position="132"/>
    </location>
</feature>
<proteinExistence type="predicted"/>